<dbReference type="SMART" id="SM00448">
    <property type="entry name" value="REC"/>
    <property type="match status" value="1"/>
</dbReference>
<dbReference type="SUPFAM" id="SSF52172">
    <property type="entry name" value="CheY-like"/>
    <property type="match status" value="1"/>
</dbReference>
<keyword evidence="10" id="KW-0067">ATP-binding</keyword>
<evidence type="ECO:0000256" key="9">
    <source>
        <dbReference type="ARBA" id="ARBA00022777"/>
    </source>
</evidence>
<keyword evidence="4" id="KW-1003">Cell membrane</keyword>
<feature type="domain" description="Histidine kinase" evidence="18">
    <location>
        <begin position="277"/>
        <end position="491"/>
    </location>
</feature>
<dbReference type="Gene3D" id="1.10.287.130">
    <property type="match status" value="1"/>
</dbReference>
<dbReference type="PANTHER" id="PTHR43047:SF72">
    <property type="entry name" value="OSMOSENSING HISTIDINE PROTEIN KINASE SLN1"/>
    <property type="match status" value="1"/>
</dbReference>
<protein>
    <recommendedName>
        <fullName evidence="3">histidine kinase</fullName>
        <ecNumber evidence="3">2.7.13.3</ecNumber>
    </recommendedName>
</protein>
<dbReference type="InterPro" id="IPR004358">
    <property type="entry name" value="Sig_transdc_His_kin-like_C"/>
</dbReference>
<evidence type="ECO:0000256" key="14">
    <source>
        <dbReference type="PROSITE-ProRule" id="PRU00169"/>
    </source>
</evidence>
<evidence type="ECO:0000259" key="20">
    <source>
        <dbReference type="PROSITE" id="PS50894"/>
    </source>
</evidence>
<dbReference type="SMART" id="SM00387">
    <property type="entry name" value="HATPase_c"/>
    <property type="match status" value="1"/>
</dbReference>
<keyword evidence="11 17" id="KW-1133">Transmembrane helix</keyword>
<evidence type="ECO:0000256" key="1">
    <source>
        <dbReference type="ARBA" id="ARBA00000085"/>
    </source>
</evidence>
<dbReference type="Pfam" id="PF00512">
    <property type="entry name" value="HisKA"/>
    <property type="match status" value="1"/>
</dbReference>
<dbReference type="Gene3D" id="1.20.120.160">
    <property type="entry name" value="HPT domain"/>
    <property type="match status" value="1"/>
</dbReference>
<dbReference type="InterPro" id="IPR003594">
    <property type="entry name" value="HATPase_dom"/>
</dbReference>
<dbReference type="FunFam" id="3.30.565.10:FF:000010">
    <property type="entry name" value="Sensor histidine kinase RcsC"/>
    <property type="match status" value="1"/>
</dbReference>
<evidence type="ECO:0000256" key="16">
    <source>
        <dbReference type="SAM" id="MobiDB-lite"/>
    </source>
</evidence>
<dbReference type="PROSITE" id="PS50894">
    <property type="entry name" value="HPT"/>
    <property type="match status" value="1"/>
</dbReference>
<name>A0A120A0H5_BACSE</name>
<dbReference type="Pfam" id="PF00072">
    <property type="entry name" value="Response_reg"/>
    <property type="match status" value="1"/>
</dbReference>
<evidence type="ECO:0000256" key="11">
    <source>
        <dbReference type="ARBA" id="ARBA00022989"/>
    </source>
</evidence>
<dbReference type="GO" id="GO:0005886">
    <property type="term" value="C:plasma membrane"/>
    <property type="evidence" value="ECO:0007669"/>
    <property type="project" value="UniProtKB-SubCell"/>
</dbReference>
<dbReference type="EC" id="2.7.13.3" evidence="3"/>
<dbReference type="PANTHER" id="PTHR43047">
    <property type="entry name" value="TWO-COMPONENT HISTIDINE PROTEIN KINASE"/>
    <property type="match status" value="1"/>
</dbReference>
<dbReference type="SUPFAM" id="SSF47226">
    <property type="entry name" value="Histidine-containing phosphotransfer domain, HPT domain"/>
    <property type="match status" value="1"/>
</dbReference>
<keyword evidence="22" id="KW-1185">Reference proteome</keyword>
<sequence>MNSVSKVKIAVGYTLLLGVLFFSLFFVHREMEHLMLSDNRDVQWTDSLITLLRKKDANTIYMLRVLSETNDSMVSTREIENIIATRQDSFVTNQRVQQRIITHRDTVVTKPRKKGFFRRLGEVFVPPKKDTAIQVKTSLEYATDTVINVYNPVDSLQEKLRAVAQQQKEHIAIVQRRRRTLQRMDRMLTARIDSLLKGYEQETLQRARKEAEYQQSVRHHSIKTISGIAVGAVLLSVFFLIIIGRDITRSNRYRRELEEARRRAEDLLATREKMMLAITHDFKAPLGSIMGYADLLSRLTVDERQRFYLDNMKTSSEHLLKLVVDLLDFHRLDLHKAEINRVTFHPARLLEEIHVSFEPLTSAKGLELHCDIAPELESTYICDPLRLRQIINNLLSNAVKFTDEGSITMTARYEERRLVVAIADTGKGMEPADRERIFQEFTRLPGAQGKEGFGLGLSIVRMLVQLLEGTIDVDSVPGKGSTFTLRVPLFPVQVSEDTGEKYQETETGTSSALSESMPASSQPSLRVLLIDDDRIQLTLTAAMLQHSGIASVSCMQLDELLDALRSDTFDVLLTDVQMPAINGFDLLKLLRASNLPQAQAIPVIAVTARSDMKPEEFKEYGFAGCLHKPFTVAELFRELNAEGIGQTSAMRSEVAAAETVEASSPDAPYDFSALTAFSGDDPEAAKSIMESFVTETRLNAERLQKAADAADMDEVAAVSHKMIPLFTLIGATELVAELKILEGLRGTPFTAGQRQRALRSLALIEDIIRLQTRAD</sequence>
<keyword evidence="12 17" id="KW-0472">Membrane</keyword>
<evidence type="ECO:0000256" key="5">
    <source>
        <dbReference type="ARBA" id="ARBA00022519"/>
    </source>
</evidence>
<dbReference type="GO" id="GO:0009927">
    <property type="term" value="F:histidine phosphotransfer kinase activity"/>
    <property type="evidence" value="ECO:0007669"/>
    <property type="project" value="TreeGrafter"/>
</dbReference>
<feature type="transmembrane region" description="Helical" evidence="17">
    <location>
        <begin position="225"/>
        <end position="244"/>
    </location>
</feature>
<keyword evidence="15" id="KW-0175">Coiled coil</keyword>
<evidence type="ECO:0000256" key="10">
    <source>
        <dbReference type="ARBA" id="ARBA00022840"/>
    </source>
</evidence>
<dbReference type="PROSITE" id="PS50110">
    <property type="entry name" value="RESPONSE_REGULATORY"/>
    <property type="match status" value="1"/>
</dbReference>
<dbReference type="Gene3D" id="3.40.50.2300">
    <property type="match status" value="1"/>
</dbReference>
<dbReference type="AlphaFoldDB" id="A0A120A0H5"/>
<dbReference type="PATRIC" id="fig|46506.5.peg.3293"/>
<feature type="region of interest" description="Disordered" evidence="16">
    <location>
        <begin position="496"/>
        <end position="519"/>
    </location>
</feature>
<evidence type="ECO:0000313" key="21">
    <source>
        <dbReference type="EMBL" id="KWR52019.1"/>
    </source>
</evidence>
<evidence type="ECO:0000256" key="2">
    <source>
        <dbReference type="ARBA" id="ARBA00004429"/>
    </source>
</evidence>
<keyword evidence="8 17" id="KW-0812">Transmembrane</keyword>
<keyword evidence="6 14" id="KW-0597">Phosphoprotein</keyword>
<evidence type="ECO:0000256" key="3">
    <source>
        <dbReference type="ARBA" id="ARBA00012438"/>
    </source>
</evidence>
<feature type="modified residue" description="4-aspartylphosphate" evidence="14">
    <location>
        <position position="575"/>
    </location>
</feature>
<dbReference type="SMART" id="SM00388">
    <property type="entry name" value="HisKA"/>
    <property type="match status" value="1"/>
</dbReference>
<comment type="catalytic activity">
    <reaction evidence="1">
        <text>ATP + protein L-histidine = ADP + protein N-phospho-L-histidine.</text>
        <dbReference type="EC" id="2.7.13.3"/>
    </reaction>
</comment>
<dbReference type="PRINTS" id="PR00344">
    <property type="entry name" value="BCTRLSENSOR"/>
</dbReference>
<proteinExistence type="predicted"/>
<dbReference type="GO" id="GO:0000155">
    <property type="term" value="F:phosphorelay sensor kinase activity"/>
    <property type="evidence" value="ECO:0007669"/>
    <property type="project" value="InterPro"/>
</dbReference>
<dbReference type="InterPro" id="IPR036890">
    <property type="entry name" value="HATPase_C_sf"/>
</dbReference>
<evidence type="ECO:0000256" key="8">
    <source>
        <dbReference type="ARBA" id="ARBA00022692"/>
    </source>
</evidence>
<evidence type="ECO:0000256" key="4">
    <source>
        <dbReference type="ARBA" id="ARBA00022475"/>
    </source>
</evidence>
<evidence type="ECO:0000259" key="18">
    <source>
        <dbReference type="PROSITE" id="PS50109"/>
    </source>
</evidence>
<dbReference type="STRING" id="46506.AA415_03058"/>
<evidence type="ECO:0000256" key="6">
    <source>
        <dbReference type="ARBA" id="ARBA00022553"/>
    </source>
</evidence>
<feature type="transmembrane region" description="Helical" evidence="17">
    <location>
        <begin position="6"/>
        <end position="27"/>
    </location>
</feature>
<dbReference type="PROSITE" id="PS50109">
    <property type="entry name" value="HIS_KIN"/>
    <property type="match status" value="1"/>
</dbReference>
<dbReference type="Proteomes" id="UP000056419">
    <property type="component" value="Unassembled WGS sequence"/>
</dbReference>
<dbReference type="InterPro" id="IPR011006">
    <property type="entry name" value="CheY-like_superfamily"/>
</dbReference>
<dbReference type="InterPro" id="IPR036097">
    <property type="entry name" value="HisK_dim/P_sf"/>
</dbReference>
<comment type="subcellular location">
    <subcellularLocation>
        <location evidence="2">Cell inner membrane</location>
        <topology evidence="2">Multi-pass membrane protein</topology>
    </subcellularLocation>
</comment>
<comment type="caution">
    <text evidence="21">The sequence shown here is derived from an EMBL/GenBank/DDBJ whole genome shotgun (WGS) entry which is preliminary data.</text>
</comment>
<evidence type="ECO:0000256" key="7">
    <source>
        <dbReference type="ARBA" id="ARBA00022679"/>
    </source>
</evidence>
<reference evidence="21 22" key="1">
    <citation type="journal article" date="2016" name="BMC Genomics">
        <title>Type VI secretion systems of human gut Bacteroidales segregate into three genetic architectures, two of which are contained on mobile genetic elements.</title>
        <authorList>
            <person name="Coyne M.J."/>
            <person name="Roelofs K.G."/>
            <person name="Comstock L.E."/>
        </authorList>
    </citation>
    <scope>NUCLEOTIDE SEQUENCE [LARGE SCALE GENOMIC DNA]</scope>
    <source>
        <strain evidence="21 22">CL09T03C01</strain>
    </source>
</reference>
<dbReference type="RefSeq" id="WP_060386598.1">
    <property type="nucleotide sequence ID" value="NZ_LRGC01000025.1"/>
</dbReference>
<dbReference type="CDD" id="cd00082">
    <property type="entry name" value="HisKA"/>
    <property type="match status" value="1"/>
</dbReference>
<dbReference type="InterPro" id="IPR001789">
    <property type="entry name" value="Sig_transdc_resp-reg_receiver"/>
</dbReference>
<feature type="compositionally biased region" description="Low complexity" evidence="16">
    <location>
        <begin position="510"/>
        <end position="519"/>
    </location>
</feature>
<dbReference type="EMBL" id="LRGC01000025">
    <property type="protein sequence ID" value="KWR52019.1"/>
    <property type="molecule type" value="Genomic_DNA"/>
</dbReference>
<feature type="domain" description="Response regulatory" evidence="19">
    <location>
        <begin position="526"/>
        <end position="643"/>
    </location>
</feature>
<evidence type="ECO:0000259" key="19">
    <source>
        <dbReference type="PROSITE" id="PS50110"/>
    </source>
</evidence>
<dbReference type="InterPro" id="IPR036641">
    <property type="entry name" value="HPT_dom_sf"/>
</dbReference>
<keyword evidence="9 21" id="KW-0418">Kinase</keyword>
<dbReference type="InterPro" id="IPR008207">
    <property type="entry name" value="Sig_transdc_His_kin_Hpt_dom"/>
</dbReference>
<gene>
    <name evidence="21" type="primary">luxQ_5</name>
    <name evidence="21" type="ORF">AA415_03058</name>
</gene>
<evidence type="ECO:0000256" key="15">
    <source>
        <dbReference type="SAM" id="Coils"/>
    </source>
</evidence>
<keyword evidence="10" id="KW-0547">Nucleotide-binding</keyword>
<feature type="domain" description="HPt" evidence="20">
    <location>
        <begin position="681"/>
        <end position="775"/>
    </location>
</feature>
<keyword evidence="5" id="KW-0997">Cell inner membrane</keyword>
<evidence type="ECO:0000256" key="12">
    <source>
        <dbReference type="ARBA" id="ARBA00023136"/>
    </source>
</evidence>
<evidence type="ECO:0000313" key="22">
    <source>
        <dbReference type="Proteomes" id="UP000056419"/>
    </source>
</evidence>
<dbReference type="FunFam" id="1.10.287.130:FF:000120">
    <property type="entry name" value="RteA, two-component system histidine kinase, with response regulator receiver domain"/>
    <property type="match status" value="1"/>
</dbReference>
<dbReference type="Pfam" id="PF02518">
    <property type="entry name" value="HATPase_c"/>
    <property type="match status" value="1"/>
</dbReference>
<dbReference type="SUPFAM" id="SSF47384">
    <property type="entry name" value="Homodimeric domain of signal transducing histidine kinase"/>
    <property type="match status" value="1"/>
</dbReference>
<evidence type="ECO:0000256" key="13">
    <source>
        <dbReference type="PROSITE-ProRule" id="PRU00110"/>
    </source>
</evidence>
<organism evidence="21 22">
    <name type="scientific">Bacteroides stercoris</name>
    <dbReference type="NCBI Taxonomy" id="46506"/>
    <lineage>
        <taxon>Bacteria</taxon>
        <taxon>Pseudomonadati</taxon>
        <taxon>Bacteroidota</taxon>
        <taxon>Bacteroidia</taxon>
        <taxon>Bacteroidales</taxon>
        <taxon>Bacteroidaceae</taxon>
        <taxon>Bacteroides</taxon>
    </lineage>
</organism>
<dbReference type="InterPro" id="IPR003661">
    <property type="entry name" value="HisK_dim/P_dom"/>
</dbReference>
<feature type="modified residue" description="Phosphohistidine" evidence="13">
    <location>
        <position position="720"/>
    </location>
</feature>
<evidence type="ECO:0000256" key="17">
    <source>
        <dbReference type="SAM" id="Phobius"/>
    </source>
</evidence>
<feature type="coiled-coil region" evidence="15">
    <location>
        <begin position="250"/>
        <end position="277"/>
    </location>
</feature>
<dbReference type="Gene3D" id="3.30.565.10">
    <property type="entry name" value="Histidine kinase-like ATPase, C-terminal domain"/>
    <property type="match status" value="1"/>
</dbReference>
<accession>A0A120A0H5</accession>
<dbReference type="SUPFAM" id="SSF55874">
    <property type="entry name" value="ATPase domain of HSP90 chaperone/DNA topoisomerase II/histidine kinase"/>
    <property type="match status" value="1"/>
</dbReference>
<keyword evidence="7 21" id="KW-0808">Transferase</keyword>
<dbReference type="InterPro" id="IPR005467">
    <property type="entry name" value="His_kinase_dom"/>
</dbReference>